<evidence type="ECO:0000256" key="1">
    <source>
        <dbReference type="SAM" id="MobiDB-lite"/>
    </source>
</evidence>
<organism evidence="2 3">
    <name type="scientific">Plicaturopsis crispa FD-325 SS-3</name>
    <dbReference type="NCBI Taxonomy" id="944288"/>
    <lineage>
        <taxon>Eukaryota</taxon>
        <taxon>Fungi</taxon>
        <taxon>Dikarya</taxon>
        <taxon>Basidiomycota</taxon>
        <taxon>Agaricomycotina</taxon>
        <taxon>Agaricomycetes</taxon>
        <taxon>Agaricomycetidae</taxon>
        <taxon>Amylocorticiales</taxon>
        <taxon>Amylocorticiaceae</taxon>
        <taxon>Plicatura</taxon>
        <taxon>Plicaturopsis crispa</taxon>
    </lineage>
</organism>
<dbReference type="AlphaFoldDB" id="A0A0C9SKH7"/>
<keyword evidence="3" id="KW-1185">Reference proteome</keyword>
<dbReference type="EMBL" id="KN832574">
    <property type="protein sequence ID" value="KII83756.1"/>
    <property type="molecule type" value="Genomic_DNA"/>
</dbReference>
<dbReference type="Proteomes" id="UP000053263">
    <property type="component" value="Unassembled WGS sequence"/>
</dbReference>
<reference evidence="2 3" key="1">
    <citation type="submission" date="2014-06" db="EMBL/GenBank/DDBJ databases">
        <title>Evolutionary Origins and Diversification of the Mycorrhizal Mutualists.</title>
        <authorList>
            <consortium name="DOE Joint Genome Institute"/>
            <consortium name="Mycorrhizal Genomics Consortium"/>
            <person name="Kohler A."/>
            <person name="Kuo A."/>
            <person name="Nagy L.G."/>
            <person name="Floudas D."/>
            <person name="Copeland A."/>
            <person name="Barry K.W."/>
            <person name="Cichocki N."/>
            <person name="Veneault-Fourrey C."/>
            <person name="LaButti K."/>
            <person name="Lindquist E.A."/>
            <person name="Lipzen A."/>
            <person name="Lundell T."/>
            <person name="Morin E."/>
            <person name="Murat C."/>
            <person name="Riley R."/>
            <person name="Ohm R."/>
            <person name="Sun H."/>
            <person name="Tunlid A."/>
            <person name="Henrissat B."/>
            <person name="Grigoriev I.V."/>
            <person name="Hibbett D.S."/>
            <person name="Martin F."/>
        </authorList>
    </citation>
    <scope>NUCLEOTIDE SEQUENCE [LARGE SCALE GENOMIC DNA]</scope>
    <source>
        <strain evidence="2 3">FD-325 SS-3</strain>
    </source>
</reference>
<dbReference type="HOGENOM" id="CLU_2961850_0_0_1"/>
<name>A0A0C9SKH7_PLICR</name>
<protein>
    <submittedName>
        <fullName evidence="2">Uncharacterized protein</fullName>
    </submittedName>
</protein>
<evidence type="ECO:0000313" key="3">
    <source>
        <dbReference type="Proteomes" id="UP000053263"/>
    </source>
</evidence>
<proteinExistence type="predicted"/>
<evidence type="ECO:0000313" key="2">
    <source>
        <dbReference type="EMBL" id="KII83756.1"/>
    </source>
</evidence>
<accession>A0A0C9SKH7</accession>
<feature type="compositionally biased region" description="Acidic residues" evidence="1">
    <location>
        <begin position="24"/>
        <end position="47"/>
    </location>
</feature>
<feature type="region of interest" description="Disordered" evidence="1">
    <location>
        <begin position="20"/>
        <end position="47"/>
    </location>
</feature>
<gene>
    <name evidence="2" type="ORF">PLICRDRAFT_180103</name>
</gene>
<sequence length="59" mass="6265">MPESWGPSLTELVNAAVLENTGSYDEDGEEDDGNYAGDGEGDEDEDDGELLEIAEESLA</sequence>